<dbReference type="Pfam" id="PF01083">
    <property type="entry name" value="Cutinase"/>
    <property type="match status" value="1"/>
</dbReference>
<feature type="compositionally biased region" description="Polar residues" evidence="5">
    <location>
        <begin position="31"/>
        <end position="42"/>
    </location>
</feature>
<dbReference type="PANTHER" id="PTHR33630">
    <property type="entry name" value="CUTINASE RV1984C-RELATED-RELATED"/>
    <property type="match status" value="1"/>
</dbReference>
<dbReference type="EMBL" id="CBUQ010000007">
    <property type="protein sequence ID" value="CDI67458.1"/>
    <property type="molecule type" value="Genomic_DNA"/>
</dbReference>
<evidence type="ECO:0000256" key="1">
    <source>
        <dbReference type="ARBA" id="ARBA00007534"/>
    </source>
</evidence>
<dbReference type="SMART" id="SM01110">
    <property type="entry name" value="Cutinase"/>
    <property type="match status" value="1"/>
</dbReference>
<gene>
    <name evidence="6" type="ORF">BANIM336_00779</name>
</gene>
<name>A0AAV2W1N2_9BIFI</name>
<evidence type="ECO:0000256" key="4">
    <source>
        <dbReference type="ARBA" id="ARBA00023157"/>
    </source>
</evidence>
<dbReference type="PANTHER" id="PTHR33630:SF9">
    <property type="entry name" value="CUTINASE 4"/>
    <property type="match status" value="1"/>
</dbReference>
<dbReference type="SUPFAM" id="SSF53474">
    <property type="entry name" value="alpha/beta-Hydrolases"/>
    <property type="match status" value="1"/>
</dbReference>
<dbReference type="InterPro" id="IPR029058">
    <property type="entry name" value="AB_hydrolase_fold"/>
</dbReference>
<evidence type="ECO:0000256" key="3">
    <source>
        <dbReference type="ARBA" id="ARBA00022801"/>
    </source>
</evidence>
<reference evidence="6 7" key="1">
    <citation type="submission" date="2013-10" db="EMBL/GenBank/DDBJ databases">
        <authorList>
            <person name="Manrique M."/>
        </authorList>
    </citation>
    <scope>NUCLEOTIDE SEQUENCE [LARGE SCALE GENOMIC DNA]</scope>
    <source>
        <strain evidence="6 7">IM386</strain>
    </source>
</reference>
<dbReference type="Proteomes" id="UP000035645">
    <property type="component" value="Unassembled WGS sequence"/>
</dbReference>
<accession>A0AAV2W1N2</accession>
<comment type="caution">
    <text evidence="6">The sequence shown here is derived from an EMBL/GenBank/DDBJ whole genome shotgun (WGS) entry which is preliminary data.</text>
</comment>
<dbReference type="GO" id="GO:0052689">
    <property type="term" value="F:carboxylic ester hydrolase activity"/>
    <property type="evidence" value="ECO:0007669"/>
    <property type="project" value="UniProtKB-KW"/>
</dbReference>
<organism evidence="6 7">
    <name type="scientific">Bifidobacterium animalis subsp. animalis IM386</name>
    <dbReference type="NCBI Taxonomy" id="1402194"/>
    <lineage>
        <taxon>Bacteria</taxon>
        <taxon>Bacillati</taxon>
        <taxon>Actinomycetota</taxon>
        <taxon>Actinomycetes</taxon>
        <taxon>Bifidobacteriales</taxon>
        <taxon>Bifidobacteriaceae</taxon>
        <taxon>Bifidobacterium</taxon>
    </lineage>
</organism>
<evidence type="ECO:0000256" key="2">
    <source>
        <dbReference type="ARBA" id="ARBA00022487"/>
    </source>
</evidence>
<sequence>MAAVGALTLCVALGACGARHDERAAEGGSQAAASPTPSQTAQERTRGTDSLLSADLIEQIRQLDGNPDPQTTRSVFAGILFNGPGHESPGAPGAWGDSGCDANKPVRVITVRGTNEQLDGGMLGPLAQQIASAFPGRIQVTPLEYAASVEPGTQADGVNLLISTLNGQAEQCPAQRTVLLGYSQGAMVVGDALSAPDVRPNEDNGYTLSDRASENVIAAELFGDPRFNSETSYDVGDFTKGTNGVMGARGPHELDRYASRTQSYCNYDDLICQTYGSRKGHREYATNGLRDQAAEYAIGRIRAVLR</sequence>
<keyword evidence="2" id="KW-0719">Serine esterase</keyword>
<feature type="region of interest" description="Disordered" evidence="5">
    <location>
        <begin position="26"/>
        <end position="48"/>
    </location>
</feature>
<evidence type="ECO:0000313" key="7">
    <source>
        <dbReference type="Proteomes" id="UP000035645"/>
    </source>
</evidence>
<protein>
    <submittedName>
        <fullName evidence="6">Cutinase</fullName>
    </submittedName>
</protein>
<proteinExistence type="inferred from homology"/>
<evidence type="ECO:0000256" key="5">
    <source>
        <dbReference type="SAM" id="MobiDB-lite"/>
    </source>
</evidence>
<keyword evidence="4" id="KW-1015">Disulfide bond</keyword>
<keyword evidence="3" id="KW-0378">Hydrolase</keyword>
<comment type="similarity">
    <text evidence="1">Belongs to the cutinase family.</text>
</comment>
<dbReference type="AlphaFoldDB" id="A0AAV2W1N2"/>
<dbReference type="InterPro" id="IPR000675">
    <property type="entry name" value="Cutinase/axe"/>
</dbReference>
<dbReference type="Gene3D" id="3.40.50.1820">
    <property type="entry name" value="alpha/beta hydrolase"/>
    <property type="match status" value="1"/>
</dbReference>
<evidence type="ECO:0000313" key="6">
    <source>
        <dbReference type="EMBL" id="CDI67458.1"/>
    </source>
</evidence>
<reference evidence="6 7" key="2">
    <citation type="submission" date="2015-01" db="EMBL/GenBank/DDBJ databases">
        <title>Genome sequence of a Bifidobacterium animalis strain.</title>
        <authorList>
            <person name="Bogovic-Matijasic B."/>
            <person name="Hacin B."/>
            <person name="Citar M."/>
            <person name="Svigelj K."/>
            <person name="Stempelj M."/>
            <person name="Rogelj I."/>
        </authorList>
    </citation>
    <scope>NUCLEOTIDE SEQUENCE [LARGE SCALE GENOMIC DNA]</scope>
    <source>
        <strain evidence="6 7">IM386</strain>
    </source>
</reference>